<evidence type="ECO:0000256" key="3">
    <source>
        <dbReference type="ARBA" id="ARBA00023242"/>
    </source>
</evidence>
<feature type="compositionally biased region" description="Polar residues" evidence="4">
    <location>
        <begin position="170"/>
        <end position="181"/>
    </location>
</feature>
<dbReference type="CDD" id="cd12148">
    <property type="entry name" value="fungal_TF_MHR"/>
    <property type="match status" value="1"/>
</dbReference>
<keyword evidence="2" id="KW-0479">Metal-binding</keyword>
<dbReference type="OrthoDB" id="424974at2759"/>
<dbReference type="PROSITE" id="PS50048">
    <property type="entry name" value="ZN2_CY6_FUNGAL_2"/>
    <property type="match status" value="1"/>
</dbReference>
<dbReference type="InterPro" id="IPR050613">
    <property type="entry name" value="Sec_Metabolite_Reg"/>
</dbReference>
<feature type="region of interest" description="Disordered" evidence="4">
    <location>
        <begin position="785"/>
        <end position="812"/>
    </location>
</feature>
<feature type="region of interest" description="Disordered" evidence="4">
    <location>
        <begin position="90"/>
        <end position="188"/>
    </location>
</feature>
<comment type="subcellular location">
    <subcellularLocation>
        <location evidence="1">Nucleus</location>
    </subcellularLocation>
</comment>
<dbReference type="Proteomes" id="UP000279259">
    <property type="component" value="Unassembled WGS sequence"/>
</dbReference>
<dbReference type="Pfam" id="PF04082">
    <property type="entry name" value="Fungal_trans"/>
    <property type="match status" value="1"/>
</dbReference>
<dbReference type="CDD" id="cd00067">
    <property type="entry name" value="GAL4"/>
    <property type="match status" value="1"/>
</dbReference>
<dbReference type="STRING" id="1890683.A0A427Y802"/>
<evidence type="ECO:0000313" key="7">
    <source>
        <dbReference type="EMBL" id="RSH87174.1"/>
    </source>
</evidence>
<dbReference type="GO" id="GO:0008270">
    <property type="term" value="F:zinc ion binding"/>
    <property type="evidence" value="ECO:0007669"/>
    <property type="project" value="InterPro"/>
</dbReference>
<dbReference type="InterPro" id="IPR007219">
    <property type="entry name" value="XnlR_reg_dom"/>
</dbReference>
<dbReference type="GO" id="GO:0000981">
    <property type="term" value="F:DNA-binding transcription factor activity, RNA polymerase II-specific"/>
    <property type="evidence" value="ECO:0007669"/>
    <property type="project" value="InterPro"/>
</dbReference>
<feature type="compositionally biased region" description="Basic and acidic residues" evidence="4">
    <location>
        <begin position="1"/>
        <end position="15"/>
    </location>
</feature>
<feature type="region of interest" description="Disordered" evidence="4">
    <location>
        <begin position="1"/>
        <end position="23"/>
    </location>
</feature>
<evidence type="ECO:0000259" key="6">
    <source>
        <dbReference type="PROSITE" id="PS51379"/>
    </source>
</evidence>
<keyword evidence="8" id="KW-1185">Reference proteome</keyword>
<dbReference type="GO" id="GO:0003677">
    <property type="term" value="F:DNA binding"/>
    <property type="evidence" value="ECO:0007669"/>
    <property type="project" value="InterPro"/>
</dbReference>
<dbReference type="GO" id="GO:0006351">
    <property type="term" value="P:DNA-templated transcription"/>
    <property type="evidence" value="ECO:0007669"/>
    <property type="project" value="InterPro"/>
</dbReference>
<dbReference type="PROSITE" id="PS51379">
    <property type="entry name" value="4FE4S_FER_2"/>
    <property type="match status" value="1"/>
</dbReference>
<feature type="compositionally biased region" description="Low complexity" evidence="4">
    <location>
        <begin position="105"/>
        <end position="121"/>
    </location>
</feature>
<reference evidence="7 8" key="1">
    <citation type="submission" date="2018-11" db="EMBL/GenBank/DDBJ databases">
        <title>Genome sequence of Saitozyma podzolica DSM 27192.</title>
        <authorList>
            <person name="Aliyu H."/>
            <person name="Gorte O."/>
            <person name="Ochsenreither K."/>
        </authorList>
    </citation>
    <scope>NUCLEOTIDE SEQUENCE [LARGE SCALE GENOMIC DNA]</scope>
    <source>
        <strain evidence="7 8">DSM 27192</strain>
    </source>
</reference>
<name>A0A427Y802_9TREE</name>
<dbReference type="EMBL" id="RSCD01000018">
    <property type="protein sequence ID" value="RSH87174.1"/>
    <property type="molecule type" value="Genomic_DNA"/>
</dbReference>
<sequence>MPPNEREADVRDEPSARPAKRRKQRAHLNCEECRRLKLKCDRQVPCQNCLRRACADICPRGVRTKEWRGPAEFQALQDRLASVEKLLRARARDDSQDSAEDTRSESALSPPSSSMPRIPRSAECCSERHPSPVLPGTDAGGRRDNAALRSPSTSRTATSPSVAQARPHIQVNTPNPGQSGTADPPSTEEWQLPAHISHEEYPAPISFDTDPPSALANGNGPPLAPAVDSAISPEEHGFGTLMLSHSGASKWLGPTAGSEWLRDQEVANLETQTPAVSRQPSPDPDVRNAGREAVFPFPSAFAPSRTRDIIERLPQEEDARVLVDAFYRYYAWNYDVAPRTTVDPLFDKLYTGLRMRGSAAAPPVSHQQMALLLVIFAMGTLYNLELAPNDSSAEEYFAMSKTCLAKGNFMVHNTLAGVQTLHIMGNFYLETEQGRNGDSAWPLWGLAMRLSHAMGLHRDGAKWNLPTDVVEERRRCFWECYSIDVLQSNCFSRPSSINPGYIDVAFPAEPPVPGALDGDARGSGPSSFSYRSFLRGQILDLAMMVDKGPYSVVTELHQSICDIEKNLPFNFRCRAAMQAVPSSWPDPAVAVRESPEPSKKQMRIVFQRCTLAVNISETLLFLHRPFFASAIHECSSDPTRSARGQSYLAIVERCNVIIQVVCSLFSLYPAVVIRHWFFWYHVFNSAVCVGTLVLHNPQNVLASFALSQIDAAIALFSSAVQMHASPRAVGNLQWLLRLRSRAVSKMHAASNEDVGRAMDPEQSDSDEDVELLGWRTRLIERAAAGAQTAKTIQSEGALPHSRSNRAPPSTAPYPNVLQQSSIVDFSDIFGIPTTNSHASADTDTLLHEFWDPMLFAQDTTTVAESGAAANWWDLGHLG</sequence>
<dbReference type="GO" id="GO:0005634">
    <property type="term" value="C:nucleus"/>
    <property type="evidence" value="ECO:0007669"/>
    <property type="project" value="UniProtKB-SubCell"/>
</dbReference>
<feature type="domain" description="4Fe-4S ferredoxin-type" evidence="6">
    <location>
        <begin position="36"/>
        <end position="68"/>
    </location>
</feature>
<dbReference type="InterPro" id="IPR017896">
    <property type="entry name" value="4Fe4S_Fe-S-bd"/>
</dbReference>
<proteinExistence type="predicted"/>
<evidence type="ECO:0008006" key="9">
    <source>
        <dbReference type="Google" id="ProtNLM"/>
    </source>
</evidence>
<dbReference type="SMART" id="SM00906">
    <property type="entry name" value="Fungal_trans"/>
    <property type="match status" value="1"/>
</dbReference>
<keyword evidence="3" id="KW-0539">Nucleus</keyword>
<evidence type="ECO:0000256" key="2">
    <source>
        <dbReference type="ARBA" id="ARBA00022723"/>
    </source>
</evidence>
<dbReference type="SMART" id="SM00066">
    <property type="entry name" value="GAL4"/>
    <property type="match status" value="1"/>
</dbReference>
<comment type="caution">
    <text evidence="7">The sequence shown here is derived from an EMBL/GenBank/DDBJ whole genome shotgun (WGS) entry which is preliminary data.</text>
</comment>
<dbReference type="SUPFAM" id="SSF57701">
    <property type="entry name" value="Zn2/Cys6 DNA-binding domain"/>
    <property type="match status" value="1"/>
</dbReference>
<evidence type="ECO:0000313" key="8">
    <source>
        <dbReference type="Proteomes" id="UP000279259"/>
    </source>
</evidence>
<organism evidence="7 8">
    <name type="scientific">Saitozyma podzolica</name>
    <dbReference type="NCBI Taxonomy" id="1890683"/>
    <lineage>
        <taxon>Eukaryota</taxon>
        <taxon>Fungi</taxon>
        <taxon>Dikarya</taxon>
        <taxon>Basidiomycota</taxon>
        <taxon>Agaricomycotina</taxon>
        <taxon>Tremellomycetes</taxon>
        <taxon>Tremellales</taxon>
        <taxon>Trimorphomycetaceae</taxon>
        <taxon>Saitozyma</taxon>
    </lineage>
</organism>
<evidence type="ECO:0000256" key="4">
    <source>
        <dbReference type="SAM" id="MobiDB-lite"/>
    </source>
</evidence>
<feature type="compositionally biased region" description="Low complexity" evidence="4">
    <location>
        <begin position="147"/>
        <end position="161"/>
    </location>
</feature>
<dbReference type="InterPro" id="IPR001138">
    <property type="entry name" value="Zn2Cys6_DnaBD"/>
</dbReference>
<feature type="domain" description="Zn(2)-C6 fungal-type" evidence="5">
    <location>
        <begin position="29"/>
        <end position="58"/>
    </location>
</feature>
<feature type="compositionally biased region" description="Basic and acidic residues" evidence="4">
    <location>
        <begin position="90"/>
        <end position="104"/>
    </location>
</feature>
<evidence type="ECO:0000256" key="1">
    <source>
        <dbReference type="ARBA" id="ARBA00004123"/>
    </source>
</evidence>
<protein>
    <recommendedName>
        <fullName evidence="9">Zn(2)-C6 fungal-type domain-containing protein</fullName>
    </recommendedName>
</protein>
<dbReference type="Gene3D" id="4.10.240.10">
    <property type="entry name" value="Zn(2)-C6 fungal-type DNA-binding domain"/>
    <property type="match status" value="1"/>
</dbReference>
<evidence type="ECO:0000259" key="5">
    <source>
        <dbReference type="PROSITE" id="PS50048"/>
    </source>
</evidence>
<dbReference type="InterPro" id="IPR036864">
    <property type="entry name" value="Zn2-C6_fun-type_DNA-bd_sf"/>
</dbReference>
<dbReference type="PANTHER" id="PTHR31001:SF56">
    <property type="entry name" value="ZN(2)-C6 FUNGAL-TYPE DOMAIN-CONTAINING PROTEIN"/>
    <property type="match status" value="1"/>
</dbReference>
<accession>A0A427Y802</accession>
<dbReference type="PANTHER" id="PTHR31001">
    <property type="entry name" value="UNCHARACTERIZED TRANSCRIPTIONAL REGULATORY PROTEIN"/>
    <property type="match status" value="1"/>
</dbReference>
<gene>
    <name evidence="7" type="ORF">EHS25_003665</name>
</gene>
<dbReference type="AlphaFoldDB" id="A0A427Y802"/>